<dbReference type="Proteomes" id="UP000598996">
    <property type="component" value="Unassembled WGS sequence"/>
</dbReference>
<name>A0ABS1VWC0_9ACTN</name>
<dbReference type="NCBIfam" id="NF033748">
    <property type="entry name" value="class_F_sortase"/>
    <property type="match status" value="1"/>
</dbReference>
<reference evidence="3 4" key="1">
    <citation type="submission" date="2021-01" db="EMBL/GenBank/DDBJ databases">
        <title>Actinoplanes sp. nov. LDG1-01 isolated from lichen.</title>
        <authorList>
            <person name="Saeng-In P."/>
            <person name="Phongsopitanun W."/>
            <person name="Kanchanasin P."/>
            <person name="Yuki M."/>
            <person name="Kudo T."/>
            <person name="Ohkuma M."/>
            <person name="Tanasupawat S."/>
        </authorList>
    </citation>
    <scope>NUCLEOTIDE SEQUENCE [LARGE SCALE GENOMIC DNA]</scope>
    <source>
        <strain evidence="3 4">LDG1-01</strain>
    </source>
</reference>
<dbReference type="RefSeq" id="WP_202995438.1">
    <property type="nucleotide sequence ID" value="NZ_JAENHO010000009.1"/>
</dbReference>
<feature type="region of interest" description="Disordered" evidence="2">
    <location>
        <begin position="18"/>
        <end position="46"/>
    </location>
</feature>
<dbReference type="InterPro" id="IPR023365">
    <property type="entry name" value="Sortase_dom-sf"/>
</dbReference>
<dbReference type="Gene3D" id="2.40.260.10">
    <property type="entry name" value="Sortase"/>
    <property type="match status" value="1"/>
</dbReference>
<protein>
    <submittedName>
        <fullName evidence="3">Class F sortase</fullName>
    </submittedName>
</protein>
<evidence type="ECO:0000313" key="3">
    <source>
        <dbReference type="EMBL" id="MBL7258782.1"/>
    </source>
</evidence>
<keyword evidence="1" id="KW-0378">Hydrolase</keyword>
<evidence type="ECO:0000256" key="1">
    <source>
        <dbReference type="ARBA" id="ARBA00022801"/>
    </source>
</evidence>
<gene>
    <name evidence="3" type="ORF">JKJ07_31170</name>
</gene>
<dbReference type="Pfam" id="PF04203">
    <property type="entry name" value="Sortase"/>
    <property type="match status" value="1"/>
</dbReference>
<accession>A0ABS1VWC0</accession>
<dbReference type="PROSITE" id="PS51257">
    <property type="entry name" value="PROKAR_LIPOPROTEIN"/>
    <property type="match status" value="1"/>
</dbReference>
<dbReference type="SUPFAM" id="SSF63817">
    <property type="entry name" value="Sortase"/>
    <property type="match status" value="1"/>
</dbReference>
<dbReference type="InterPro" id="IPR042001">
    <property type="entry name" value="Sortase_F"/>
</dbReference>
<comment type="caution">
    <text evidence="3">The sequence shown here is derived from an EMBL/GenBank/DDBJ whole genome shotgun (WGS) entry which is preliminary data.</text>
</comment>
<dbReference type="InterPro" id="IPR005754">
    <property type="entry name" value="Sortase"/>
</dbReference>
<evidence type="ECO:0000256" key="2">
    <source>
        <dbReference type="SAM" id="MobiDB-lite"/>
    </source>
</evidence>
<feature type="compositionally biased region" description="Pro residues" evidence="2">
    <location>
        <begin position="25"/>
        <end position="34"/>
    </location>
</feature>
<keyword evidence="4" id="KW-1185">Reference proteome</keyword>
<evidence type="ECO:0000313" key="4">
    <source>
        <dbReference type="Proteomes" id="UP000598996"/>
    </source>
</evidence>
<dbReference type="EMBL" id="JAENHO010000009">
    <property type="protein sequence ID" value="MBL7258782.1"/>
    <property type="molecule type" value="Genomic_DNA"/>
</dbReference>
<proteinExistence type="predicted"/>
<organism evidence="3 4">
    <name type="scientific">Paractinoplanes lichenicola</name>
    <dbReference type="NCBI Taxonomy" id="2802976"/>
    <lineage>
        <taxon>Bacteria</taxon>
        <taxon>Bacillati</taxon>
        <taxon>Actinomycetota</taxon>
        <taxon>Actinomycetes</taxon>
        <taxon>Micromonosporales</taxon>
        <taxon>Micromonosporaceae</taxon>
        <taxon>Paractinoplanes</taxon>
    </lineage>
</organism>
<sequence length="192" mass="20255">MRRFAAALVAVALLTACGPDRPESEPPPPAPPNPADSFSSSTTYETVARPTHIRIPSLKVDSKIIDLGLQPDGEIEVPSSVSVAGWYDGGPRPGQDGPAVILGHVDSSNGPGIFVDLHKVKTGTVIEVDRADGSTATFKISKLSRVAKTRFPTDLVYAPSLDPTLRLVTCGGTFDQARGSYRDNVIAYADAV</sequence>
<dbReference type="CDD" id="cd05829">
    <property type="entry name" value="Sortase_F"/>
    <property type="match status" value="1"/>
</dbReference>